<dbReference type="Proteomes" id="UP001428290">
    <property type="component" value="Unassembled WGS sequence"/>
</dbReference>
<feature type="transmembrane region" description="Helical" evidence="1">
    <location>
        <begin position="38"/>
        <end position="71"/>
    </location>
</feature>
<keyword evidence="1" id="KW-0472">Membrane</keyword>
<evidence type="ECO:0000313" key="2">
    <source>
        <dbReference type="EMBL" id="GAA5530664.1"/>
    </source>
</evidence>
<keyword evidence="1" id="KW-0812">Transmembrane</keyword>
<evidence type="ECO:0000313" key="3">
    <source>
        <dbReference type="Proteomes" id="UP001428290"/>
    </source>
</evidence>
<evidence type="ECO:0008006" key="4">
    <source>
        <dbReference type="Google" id="ProtNLM"/>
    </source>
</evidence>
<keyword evidence="1" id="KW-1133">Transmembrane helix</keyword>
<accession>A0ABP9X5J6</accession>
<comment type="caution">
    <text evidence="2">The sequence shown here is derived from an EMBL/GenBank/DDBJ whole genome shotgun (WGS) entry which is preliminary data.</text>
</comment>
<name>A0ABP9X5J6_9CHLR</name>
<feature type="transmembrane region" description="Helical" evidence="1">
    <location>
        <begin position="131"/>
        <end position="151"/>
    </location>
</feature>
<reference evidence="2 3" key="1">
    <citation type="submission" date="2024-02" db="EMBL/GenBank/DDBJ databases">
        <title>Herpetosiphon gulosus NBRC 112829.</title>
        <authorList>
            <person name="Ichikawa N."/>
            <person name="Katano-Makiyama Y."/>
            <person name="Hidaka K."/>
        </authorList>
    </citation>
    <scope>NUCLEOTIDE SEQUENCE [LARGE SCALE GENOMIC DNA]</scope>
    <source>
        <strain evidence="2 3">NBRC 112829</strain>
    </source>
</reference>
<sequence length="157" mass="17344">MYHVPNNPNIQSSFESIFDACIQRGPGLGVSIGAIYGYYFTAVYGLLVAGIVGGIVGVVGSVILAIVIYCWQQLFQPRNLNLYHLYWFAPSIIVSGYSLVGYALLAQQANLGEYFYELLRNITVSNQLSRFVTWPSLIITVTMVIGIPIILDKSQTL</sequence>
<organism evidence="2 3">
    <name type="scientific">Herpetosiphon gulosus</name>
    <dbReference type="NCBI Taxonomy" id="1973496"/>
    <lineage>
        <taxon>Bacteria</taxon>
        <taxon>Bacillati</taxon>
        <taxon>Chloroflexota</taxon>
        <taxon>Chloroflexia</taxon>
        <taxon>Herpetosiphonales</taxon>
        <taxon>Herpetosiphonaceae</taxon>
        <taxon>Herpetosiphon</taxon>
    </lineage>
</organism>
<gene>
    <name evidence="2" type="ORF">Hgul01_04484</name>
</gene>
<feature type="transmembrane region" description="Helical" evidence="1">
    <location>
        <begin position="83"/>
        <end position="105"/>
    </location>
</feature>
<keyword evidence="3" id="KW-1185">Reference proteome</keyword>
<protein>
    <recommendedName>
        <fullName evidence="4">Yip1 domain-containing protein</fullName>
    </recommendedName>
</protein>
<dbReference type="RefSeq" id="WP_345724261.1">
    <property type="nucleotide sequence ID" value="NZ_BAABRU010000021.1"/>
</dbReference>
<dbReference type="EMBL" id="BAABRU010000021">
    <property type="protein sequence ID" value="GAA5530664.1"/>
    <property type="molecule type" value="Genomic_DNA"/>
</dbReference>
<proteinExistence type="predicted"/>
<evidence type="ECO:0000256" key="1">
    <source>
        <dbReference type="SAM" id="Phobius"/>
    </source>
</evidence>